<sequence>MAGAHGADDDGRAGQRIAGVVLAAGAGTRFGGPKALATHP</sequence>
<accession>A0A399NRQ7</accession>
<protein>
    <submittedName>
        <fullName evidence="1">Nucleotidyltransferase family protein</fullName>
    </submittedName>
</protein>
<dbReference type="GO" id="GO:0016740">
    <property type="term" value="F:transferase activity"/>
    <property type="evidence" value="ECO:0007669"/>
    <property type="project" value="UniProtKB-KW"/>
</dbReference>
<dbReference type="InterPro" id="IPR029044">
    <property type="entry name" value="Nucleotide-diphossugar_trans"/>
</dbReference>
<name>A0A399NRQ7_9MICO</name>
<dbReference type="Gene3D" id="3.90.550.10">
    <property type="entry name" value="Spore Coat Polysaccharide Biosynthesis Protein SpsA, Chain A"/>
    <property type="match status" value="1"/>
</dbReference>
<organism evidence="1 2">
    <name type="scientific">Clavibacter michiganensis</name>
    <dbReference type="NCBI Taxonomy" id="28447"/>
    <lineage>
        <taxon>Bacteria</taxon>
        <taxon>Bacillati</taxon>
        <taxon>Actinomycetota</taxon>
        <taxon>Actinomycetes</taxon>
        <taxon>Micrococcales</taxon>
        <taxon>Microbacteriaceae</taxon>
        <taxon>Clavibacter</taxon>
    </lineage>
</organism>
<dbReference type="SUPFAM" id="SSF53448">
    <property type="entry name" value="Nucleotide-diphospho-sugar transferases"/>
    <property type="match status" value="1"/>
</dbReference>
<reference evidence="1 2" key="1">
    <citation type="submission" date="2018-08" db="EMBL/GenBank/DDBJ databases">
        <title>Genome Sequence of Clavibacter michiganensis Subspecies type strains, and the Atypical Peach-Colored Strains Isolated from Tomato.</title>
        <authorList>
            <person name="Osdaghi E."/>
            <person name="Portier P."/>
            <person name="Briand M."/>
            <person name="Jacques M.-A."/>
        </authorList>
    </citation>
    <scope>NUCLEOTIDE SEQUENCE [LARGE SCALE GENOMIC DNA]</scope>
    <source>
        <strain evidence="1 2">CFBP 7493</strain>
    </source>
</reference>
<gene>
    <name evidence="1" type="ORF">DZF96_09730</name>
</gene>
<keyword evidence="1" id="KW-0808">Transferase</keyword>
<dbReference type="EMBL" id="QWEC01000137">
    <property type="protein sequence ID" value="RII96842.1"/>
    <property type="molecule type" value="Genomic_DNA"/>
</dbReference>
<evidence type="ECO:0000313" key="1">
    <source>
        <dbReference type="EMBL" id="RII96842.1"/>
    </source>
</evidence>
<comment type="caution">
    <text evidence="1">The sequence shown here is derived from an EMBL/GenBank/DDBJ whole genome shotgun (WGS) entry which is preliminary data.</text>
</comment>
<evidence type="ECO:0000313" key="2">
    <source>
        <dbReference type="Proteomes" id="UP000266298"/>
    </source>
</evidence>
<feature type="non-terminal residue" evidence="1">
    <location>
        <position position="40"/>
    </location>
</feature>
<proteinExistence type="predicted"/>
<dbReference type="AlphaFoldDB" id="A0A399NRQ7"/>
<dbReference type="Proteomes" id="UP000266298">
    <property type="component" value="Unassembled WGS sequence"/>
</dbReference>